<dbReference type="Pfam" id="PF16916">
    <property type="entry name" value="ZT_dimer"/>
    <property type="match status" value="1"/>
</dbReference>
<evidence type="ECO:0000259" key="11">
    <source>
        <dbReference type="Pfam" id="PF01545"/>
    </source>
</evidence>
<organism evidence="13 14">
    <name type="scientific">Acer saccharum</name>
    <name type="common">Sugar maple</name>
    <dbReference type="NCBI Taxonomy" id="4024"/>
    <lineage>
        <taxon>Eukaryota</taxon>
        <taxon>Viridiplantae</taxon>
        <taxon>Streptophyta</taxon>
        <taxon>Embryophyta</taxon>
        <taxon>Tracheophyta</taxon>
        <taxon>Spermatophyta</taxon>
        <taxon>Magnoliopsida</taxon>
        <taxon>eudicotyledons</taxon>
        <taxon>Gunneridae</taxon>
        <taxon>Pentapetalae</taxon>
        <taxon>rosids</taxon>
        <taxon>malvids</taxon>
        <taxon>Sapindales</taxon>
        <taxon>Sapindaceae</taxon>
        <taxon>Hippocastanoideae</taxon>
        <taxon>Acereae</taxon>
        <taxon>Acer</taxon>
    </lineage>
</organism>
<evidence type="ECO:0000313" key="14">
    <source>
        <dbReference type="Proteomes" id="UP001168877"/>
    </source>
</evidence>
<evidence type="ECO:0000256" key="3">
    <source>
        <dbReference type="ARBA" id="ARBA00022448"/>
    </source>
</evidence>
<keyword evidence="5" id="KW-0864">Zinc transport</keyword>
<accession>A0AA39T044</accession>
<gene>
    <name evidence="13" type="ORF">LWI29_002579</name>
</gene>
<feature type="transmembrane region" description="Helical" evidence="10">
    <location>
        <begin position="246"/>
        <end position="268"/>
    </location>
</feature>
<feature type="transmembrane region" description="Helical" evidence="10">
    <location>
        <begin position="274"/>
        <end position="296"/>
    </location>
</feature>
<keyword evidence="4 10" id="KW-0812">Transmembrane</keyword>
<reference evidence="13" key="2">
    <citation type="submission" date="2023-06" db="EMBL/GenBank/DDBJ databases">
        <authorList>
            <person name="Swenson N.G."/>
            <person name="Wegrzyn J.L."/>
            <person name="Mcevoy S.L."/>
        </authorList>
    </citation>
    <scope>NUCLEOTIDE SEQUENCE</scope>
    <source>
        <strain evidence="13">NS2018</strain>
        <tissue evidence="13">Leaf</tissue>
    </source>
</reference>
<dbReference type="InterPro" id="IPR050681">
    <property type="entry name" value="CDF/SLC30A"/>
</dbReference>
<dbReference type="PANTHER" id="PTHR11562:SF54">
    <property type="entry name" value="METAL TOLERANCE PROTEIN B"/>
    <property type="match status" value="1"/>
</dbReference>
<dbReference type="Pfam" id="PF01545">
    <property type="entry name" value="Cation_efflux"/>
    <property type="match status" value="1"/>
</dbReference>
<dbReference type="SUPFAM" id="SSF161111">
    <property type="entry name" value="Cation efflux protein transmembrane domain-like"/>
    <property type="match status" value="1"/>
</dbReference>
<comment type="subcellular location">
    <subcellularLocation>
        <location evidence="1">Membrane</location>
        <topology evidence="1">Multi-pass membrane protein</topology>
    </subcellularLocation>
</comment>
<comment type="caution">
    <text evidence="13">The sequence shown here is derived from an EMBL/GenBank/DDBJ whole genome shotgun (WGS) entry which is preliminary data.</text>
</comment>
<evidence type="ECO:0000256" key="7">
    <source>
        <dbReference type="ARBA" id="ARBA00023065"/>
    </source>
</evidence>
<dbReference type="InterPro" id="IPR036837">
    <property type="entry name" value="Cation_efflux_CTD_sf"/>
</dbReference>
<feature type="transmembrane region" description="Helical" evidence="10">
    <location>
        <begin position="63"/>
        <end position="82"/>
    </location>
</feature>
<comment type="similarity">
    <text evidence="2">Belongs to the cation diffusion facilitator (CDF) transporter (TC 2.A.4) family. SLC30A subfamily.</text>
</comment>
<evidence type="ECO:0000313" key="13">
    <source>
        <dbReference type="EMBL" id="KAK0603217.1"/>
    </source>
</evidence>
<keyword evidence="5" id="KW-0862">Zinc</keyword>
<feature type="compositionally biased region" description="Basic and acidic residues" evidence="9">
    <location>
        <begin position="196"/>
        <end position="207"/>
    </location>
</feature>
<keyword evidence="14" id="KW-1185">Reference proteome</keyword>
<feature type="domain" description="Cation efflux protein cytoplasmic" evidence="12">
    <location>
        <begin position="309"/>
        <end position="381"/>
    </location>
</feature>
<dbReference type="GO" id="GO:0005886">
    <property type="term" value="C:plasma membrane"/>
    <property type="evidence" value="ECO:0007669"/>
    <property type="project" value="TreeGrafter"/>
</dbReference>
<evidence type="ECO:0000256" key="6">
    <source>
        <dbReference type="ARBA" id="ARBA00022989"/>
    </source>
</evidence>
<feature type="transmembrane region" description="Helical" evidence="10">
    <location>
        <begin position="88"/>
        <end position="110"/>
    </location>
</feature>
<evidence type="ECO:0000256" key="10">
    <source>
        <dbReference type="SAM" id="Phobius"/>
    </source>
</evidence>
<dbReference type="InterPro" id="IPR027470">
    <property type="entry name" value="Cation_efflux_CTD"/>
</dbReference>
<dbReference type="Gene3D" id="1.20.1510.10">
    <property type="entry name" value="Cation efflux protein transmembrane domain"/>
    <property type="match status" value="1"/>
</dbReference>
<feature type="transmembrane region" description="Helical" evidence="10">
    <location>
        <begin position="130"/>
        <end position="149"/>
    </location>
</feature>
<dbReference type="InterPro" id="IPR058533">
    <property type="entry name" value="Cation_efflux_TM"/>
</dbReference>
<dbReference type="NCBIfam" id="TIGR01297">
    <property type="entry name" value="CDF"/>
    <property type="match status" value="1"/>
</dbReference>
<name>A0AA39T044_ACESA</name>
<sequence>MEDERVSILRSEHQHDIEMRMVSEKKDVISVAPKSSCDSVCRFLKQENHASESKERSKSATKLFGLIIFYVIAMLVEVVGGFKANSLAVMTDAAHLLMDIAGFSIALFAVRASGWEATLDHSFGFNRLEVLGALLSVQLIWLISGILIYEATDRMLHKSTKVNGALMFGVAAFGLLINVVTVTFLGHDHAHHACGHTDHDHDHDHGHGHSHSHSHNHSHDHEGEKLCTVTEENMTKKTSNINLQGAYLHVMTDLIQSVGVMIAGSIMWAKPDWYIVDLICTFIFSIFALSTTIPMLKNIFGILMEKTPTEINVGGLESDLMCIQGVITVHDLHVWSITSGKIVLSCHVVAEPEASSSEILHKIRDYCHTKHRIHHVTVQVE</sequence>
<keyword evidence="8 10" id="KW-0472">Membrane</keyword>
<feature type="transmembrane region" description="Helical" evidence="10">
    <location>
        <begin position="164"/>
        <end position="185"/>
    </location>
</feature>
<evidence type="ECO:0000256" key="9">
    <source>
        <dbReference type="SAM" id="MobiDB-lite"/>
    </source>
</evidence>
<evidence type="ECO:0000256" key="5">
    <source>
        <dbReference type="ARBA" id="ARBA00022906"/>
    </source>
</evidence>
<dbReference type="EMBL" id="JAUESC010000002">
    <property type="protein sequence ID" value="KAK0603217.1"/>
    <property type="molecule type" value="Genomic_DNA"/>
</dbReference>
<reference evidence="13" key="1">
    <citation type="journal article" date="2022" name="Plant J.">
        <title>Strategies of tolerance reflected in two North American maple genomes.</title>
        <authorList>
            <person name="McEvoy S.L."/>
            <person name="Sezen U.U."/>
            <person name="Trouern-Trend A."/>
            <person name="McMahon S.M."/>
            <person name="Schaberg P.G."/>
            <person name="Yang J."/>
            <person name="Wegrzyn J.L."/>
            <person name="Swenson N.G."/>
        </authorList>
    </citation>
    <scope>NUCLEOTIDE SEQUENCE</scope>
    <source>
        <strain evidence="13">NS2018</strain>
    </source>
</reference>
<dbReference type="InterPro" id="IPR027469">
    <property type="entry name" value="Cation_efflux_TMD_sf"/>
</dbReference>
<evidence type="ECO:0000256" key="8">
    <source>
        <dbReference type="ARBA" id="ARBA00023136"/>
    </source>
</evidence>
<dbReference type="SUPFAM" id="SSF160240">
    <property type="entry name" value="Cation efflux protein cytoplasmic domain-like"/>
    <property type="match status" value="1"/>
</dbReference>
<dbReference type="AlphaFoldDB" id="A0AA39T044"/>
<dbReference type="Proteomes" id="UP001168877">
    <property type="component" value="Unassembled WGS sequence"/>
</dbReference>
<evidence type="ECO:0000256" key="1">
    <source>
        <dbReference type="ARBA" id="ARBA00004141"/>
    </source>
</evidence>
<feature type="domain" description="Cation efflux protein transmembrane" evidence="11">
    <location>
        <begin position="67"/>
        <end position="304"/>
    </location>
</feature>
<evidence type="ECO:0000256" key="4">
    <source>
        <dbReference type="ARBA" id="ARBA00022692"/>
    </source>
</evidence>
<dbReference type="GO" id="GO:0005773">
    <property type="term" value="C:vacuole"/>
    <property type="evidence" value="ECO:0007669"/>
    <property type="project" value="TreeGrafter"/>
</dbReference>
<keyword evidence="3" id="KW-0813">Transport</keyword>
<dbReference type="PANTHER" id="PTHR11562">
    <property type="entry name" value="CATION EFFLUX PROTEIN/ ZINC TRANSPORTER"/>
    <property type="match status" value="1"/>
</dbReference>
<keyword evidence="6 10" id="KW-1133">Transmembrane helix</keyword>
<feature type="region of interest" description="Disordered" evidence="9">
    <location>
        <begin position="196"/>
        <end position="224"/>
    </location>
</feature>
<dbReference type="InterPro" id="IPR002524">
    <property type="entry name" value="Cation_efflux"/>
</dbReference>
<evidence type="ECO:0000256" key="2">
    <source>
        <dbReference type="ARBA" id="ARBA00008873"/>
    </source>
</evidence>
<proteinExistence type="inferred from homology"/>
<keyword evidence="7" id="KW-0406">Ion transport</keyword>
<dbReference type="GO" id="GO:0005385">
    <property type="term" value="F:zinc ion transmembrane transporter activity"/>
    <property type="evidence" value="ECO:0007669"/>
    <property type="project" value="TreeGrafter"/>
</dbReference>
<evidence type="ECO:0000259" key="12">
    <source>
        <dbReference type="Pfam" id="PF16916"/>
    </source>
</evidence>
<protein>
    <submittedName>
        <fullName evidence="13">Uncharacterized protein</fullName>
    </submittedName>
</protein>